<dbReference type="AlphaFoldDB" id="A0A9X1B8F7"/>
<keyword evidence="1" id="KW-0812">Transmembrane</keyword>
<reference evidence="3 4" key="1">
    <citation type="journal article" date="2020" name="Microorganisms">
        <title>Osmotic Adaptation and Compatible Solute Biosynthesis of Phototrophic Bacteria as Revealed from Genome Analyses.</title>
        <authorList>
            <person name="Imhoff J.F."/>
            <person name="Rahn T."/>
            <person name="Kunzel S."/>
            <person name="Keller A."/>
            <person name="Neulinger S.C."/>
        </authorList>
    </citation>
    <scope>NUCLEOTIDE SEQUENCE [LARGE SCALE GENOMIC DNA]</scope>
    <source>
        <strain evidence="3 4">DSM 21303</strain>
    </source>
</reference>
<name>A0A9X1B8F7_9GAMM</name>
<feature type="chain" id="PRO_5040917234" description="Copper chaperone PCu(A)C" evidence="2">
    <location>
        <begin position="19"/>
        <end position="157"/>
    </location>
</feature>
<keyword evidence="4" id="KW-1185">Reference proteome</keyword>
<dbReference type="EMBL" id="NRSD01000003">
    <property type="protein sequence ID" value="MBK1644045.1"/>
    <property type="molecule type" value="Genomic_DNA"/>
</dbReference>
<evidence type="ECO:0000256" key="1">
    <source>
        <dbReference type="SAM" id="Phobius"/>
    </source>
</evidence>
<feature type="signal peptide" evidence="2">
    <location>
        <begin position="1"/>
        <end position="18"/>
    </location>
</feature>
<sequence length="157" mass="16867">MKLITALSLLLIPVSLTAATLEVGSPLVLTLNDQHDVPHSVQDETRVLIFSAERDMSSQVETALEGETAETLAAAGVLYVADISAMPGMVTRLIALPKMRKRPYPMLLGRESEETAMLPREPANVTLIELNGGQIEAIRFIPDAPSLRIALGLAPAQ</sequence>
<evidence type="ECO:0000256" key="2">
    <source>
        <dbReference type="SAM" id="SignalP"/>
    </source>
</evidence>
<proteinExistence type="predicted"/>
<comment type="caution">
    <text evidence="3">The sequence shown here is derived from an EMBL/GenBank/DDBJ whole genome shotgun (WGS) entry which is preliminary data.</text>
</comment>
<organism evidence="3 4">
    <name type="scientific">Thiocapsa imhoffii</name>
    <dbReference type="NCBI Taxonomy" id="382777"/>
    <lineage>
        <taxon>Bacteria</taxon>
        <taxon>Pseudomonadati</taxon>
        <taxon>Pseudomonadota</taxon>
        <taxon>Gammaproteobacteria</taxon>
        <taxon>Chromatiales</taxon>
        <taxon>Chromatiaceae</taxon>
        <taxon>Thiocapsa</taxon>
    </lineage>
</organism>
<dbReference type="Proteomes" id="UP001138802">
    <property type="component" value="Unassembled WGS sequence"/>
</dbReference>
<keyword evidence="2" id="KW-0732">Signal</keyword>
<accession>A0A9X1B8F7</accession>
<evidence type="ECO:0000313" key="4">
    <source>
        <dbReference type="Proteomes" id="UP001138802"/>
    </source>
</evidence>
<keyword evidence="1" id="KW-1133">Transmembrane helix</keyword>
<evidence type="ECO:0000313" key="3">
    <source>
        <dbReference type="EMBL" id="MBK1644045.1"/>
    </source>
</evidence>
<gene>
    <name evidence="3" type="ORF">CKO25_05120</name>
</gene>
<feature type="transmembrane region" description="Helical" evidence="1">
    <location>
        <begin position="72"/>
        <end position="95"/>
    </location>
</feature>
<evidence type="ECO:0008006" key="5">
    <source>
        <dbReference type="Google" id="ProtNLM"/>
    </source>
</evidence>
<keyword evidence="1" id="KW-0472">Membrane</keyword>
<dbReference type="RefSeq" id="WP_200386841.1">
    <property type="nucleotide sequence ID" value="NZ_NRSD01000003.1"/>
</dbReference>
<protein>
    <recommendedName>
        <fullName evidence="5">Copper chaperone PCu(A)C</fullName>
    </recommendedName>
</protein>